<proteinExistence type="predicted"/>
<gene>
    <name evidence="1" type="ORF">ATZ36_05690</name>
</gene>
<evidence type="ECO:0000313" key="2">
    <source>
        <dbReference type="Proteomes" id="UP000095237"/>
    </source>
</evidence>
<keyword evidence="2" id="KW-1185">Reference proteome</keyword>
<dbReference type="Proteomes" id="UP000095237">
    <property type="component" value="Unassembled WGS sequence"/>
</dbReference>
<evidence type="ECO:0000313" key="1">
    <source>
        <dbReference type="EMBL" id="OEG70199.1"/>
    </source>
</evidence>
<organism evidence="1 2">
    <name type="scientific">Endomicrobium trichonymphae</name>
    <dbReference type="NCBI Taxonomy" id="1408204"/>
    <lineage>
        <taxon>Bacteria</taxon>
        <taxon>Pseudomonadati</taxon>
        <taxon>Elusimicrobiota</taxon>
        <taxon>Endomicrobiia</taxon>
        <taxon>Endomicrobiales</taxon>
        <taxon>Endomicrobiaceae</taxon>
        <taxon>Candidatus Endomicrobiellum</taxon>
    </lineage>
</organism>
<dbReference type="EMBL" id="LNVX01000433">
    <property type="protein sequence ID" value="OEG70199.1"/>
    <property type="molecule type" value="Genomic_DNA"/>
</dbReference>
<protein>
    <submittedName>
        <fullName evidence="1">Uncharacterized protein</fullName>
    </submittedName>
</protein>
<accession>A0A1E5II84</accession>
<reference evidence="1 2" key="1">
    <citation type="submission" date="2015-11" db="EMBL/GenBank/DDBJ databases">
        <title>Evidence for parallel genomic evolution in an endosymbiosis of termite gut flagellates.</title>
        <authorList>
            <person name="Zheng H."/>
        </authorList>
    </citation>
    <scope>NUCLEOTIDE SEQUENCE [LARGE SCALE GENOMIC DNA]</scope>
    <source>
        <strain evidence="1 2">CET450</strain>
    </source>
</reference>
<name>A0A1E5II84_ENDTX</name>
<comment type="caution">
    <text evidence="1">The sequence shown here is derived from an EMBL/GenBank/DDBJ whole genome shotgun (WGS) entry which is preliminary data.</text>
</comment>
<sequence length="115" mass="12567">MFVRGNFLAVKEIMCSKKDNDNFNSSISIVVRLQEYNACKSTCVISALTPIMPIETAIMLSILENCIYIFKHGLSTLSVPTILAGHGHFSSRSNKIMSNERVPFRRSPVTGGGGG</sequence>
<dbReference type="AlphaFoldDB" id="A0A1E5II84"/>